<gene>
    <name evidence="1" type="ORF">SYN_02735</name>
</gene>
<dbReference type="STRING" id="56780.SYN_02735"/>
<dbReference type="eggNOG" id="COG4683">
    <property type="taxonomic scope" value="Bacteria"/>
</dbReference>
<dbReference type="KEGG" id="sat:SYN_02735"/>
<proteinExistence type="predicted"/>
<protein>
    <submittedName>
        <fullName evidence="1">Hypothetical cytosolic protein</fullName>
    </submittedName>
</protein>
<sequence>MEEKGPHLPYPYSADVKGAKYGSMRELRIQHEGKPHRILYIFDPRRTAILLIGGKKTEERRWYDMSLSPKRSMRTIYRH</sequence>
<keyword evidence="2" id="KW-1185">Reference proteome</keyword>
<dbReference type="EMBL" id="CP000252">
    <property type="protein sequence ID" value="ABC76799.1"/>
    <property type="molecule type" value="Genomic_DNA"/>
</dbReference>
<dbReference type="InParanoid" id="Q2LRT9"/>
<evidence type="ECO:0000313" key="1">
    <source>
        <dbReference type="EMBL" id="ABC76799.1"/>
    </source>
</evidence>
<dbReference type="Pfam" id="PF05973">
    <property type="entry name" value="Gp49"/>
    <property type="match status" value="1"/>
</dbReference>
<name>Q2LRT9_SYNAS</name>
<organism evidence="1 2">
    <name type="scientific">Syntrophus aciditrophicus (strain SB)</name>
    <dbReference type="NCBI Taxonomy" id="56780"/>
    <lineage>
        <taxon>Bacteria</taxon>
        <taxon>Pseudomonadati</taxon>
        <taxon>Thermodesulfobacteriota</taxon>
        <taxon>Syntrophia</taxon>
        <taxon>Syntrophales</taxon>
        <taxon>Syntrophaceae</taxon>
        <taxon>Syntrophus</taxon>
    </lineage>
</organism>
<dbReference type="AlphaFoldDB" id="Q2LRT9"/>
<reference evidence="1 2" key="1">
    <citation type="journal article" date="2007" name="Proc. Natl. Acad. Sci. U.S.A.">
        <title>The genome of Syntrophus aciditrophicus: life at the thermodynamic limit of microbial growth.</title>
        <authorList>
            <person name="McInerney M.J."/>
            <person name="Rohlin L."/>
            <person name="Mouttaki H."/>
            <person name="Kim U."/>
            <person name="Krupp R.S."/>
            <person name="Rios-Hernandez L."/>
            <person name="Sieber J."/>
            <person name="Struchtemeyer C.G."/>
            <person name="Bhattacharyya A."/>
            <person name="Campbell J.W."/>
            <person name="Gunsalus R.P."/>
        </authorList>
    </citation>
    <scope>NUCLEOTIDE SEQUENCE [LARGE SCALE GENOMIC DNA]</scope>
    <source>
        <strain evidence="1 2">SB</strain>
    </source>
</reference>
<evidence type="ECO:0000313" key="2">
    <source>
        <dbReference type="Proteomes" id="UP000001933"/>
    </source>
</evidence>
<dbReference type="Proteomes" id="UP000001933">
    <property type="component" value="Chromosome"/>
</dbReference>
<accession>Q2LRT9</accession>
<dbReference type="HOGENOM" id="CLU_107454_2_0_7"/>
<dbReference type="InterPro" id="IPR009241">
    <property type="entry name" value="HigB-like"/>
</dbReference>